<dbReference type="InterPro" id="IPR000182">
    <property type="entry name" value="GNAT_dom"/>
</dbReference>
<keyword evidence="1" id="KW-0808">Transferase</keyword>
<reference evidence="4 5" key="1">
    <citation type="submission" date="2016-11" db="EMBL/GenBank/DDBJ databases">
        <authorList>
            <person name="Jaros S."/>
            <person name="Januszkiewicz K."/>
            <person name="Wedrychowicz H."/>
        </authorList>
    </citation>
    <scope>NUCLEOTIDE SEQUENCE [LARGE SCALE GENOMIC DNA]</scope>
    <source>
        <strain evidence="4 5">GAS138</strain>
    </source>
</reference>
<evidence type="ECO:0000259" key="3">
    <source>
        <dbReference type="PROSITE" id="PS51186"/>
    </source>
</evidence>
<dbReference type="PANTHER" id="PTHR10545:SF42">
    <property type="entry name" value="ACETYLTRANSFERASE"/>
    <property type="match status" value="1"/>
</dbReference>
<name>A0A1M5J5Y0_9BRAD</name>
<dbReference type="Pfam" id="PF00583">
    <property type="entry name" value="Acetyltransf_1"/>
    <property type="match status" value="1"/>
</dbReference>
<dbReference type="PANTHER" id="PTHR10545">
    <property type="entry name" value="DIAMINE N-ACETYLTRANSFERASE"/>
    <property type="match status" value="1"/>
</dbReference>
<feature type="domain" description="N-acetyltransferase" evidence="3">
    <location>
        <begin position="11"/>
        <end position="159"/>
    </location>
</feature>
<evidence type="ECO:0000313" key="4">
    <source>
        <dbReference type="EMBL" id="SHG35994.1"/>
    </source>
</evidence>
<evidence type="ECO:0000313" key="5">
    <source>
        <dbReference type="Proteomes" id="UP000189796"/>
    </source>
</evidence>
<keyword evidence="4" id="KW-0689">Ribosomal protein</keyword>
<dbReference type="InterPro" id="IPR016181">
    <property type="entry name" value="Acyl_CoA_acyltransferase"/>
</dbReference>
<dbReference type="SUPFAM" id="SSF55729">
    <property type="entry name" value="Acyl-CoA N-acyltransferases (Nat)"/>
    <property type="match status" value="1"/>
</dbReference>
<evidence type="ECO:0000256" key="1">
    <source>
        <dbReference type="ARBA" id="ARBA00022679"/>
    </source>
</evidence>
<dbReference type="PROSITE" id="PS51186">
    <property type="entry name" value="GNAT"/>
    <property type="match status" value="1"/>
</dbReference>
<dbReference type="GO" id="GO:0008080">
    <property type="term" value="F:N-acetyltransferase activity"/>
    <property type="evidence" value="ECO:0007669"/>
    <property type="project" value="TreeGrafter"/>
</dbReference>
<protein>
    <submittedName>
        <fullName evidence="4">Ribosomal protein S18 acetylase RimI</fullName>
    </submittedName>
</protein>
<sequence length="159" mass="18073">MNAATPMSSELSVRFVTRQDYDRWLPLWDGYNAFYGRAGATALSPEITAMTWARFFDAYEPVHGLVAESGRELLGLTHYLFHRSTTAIEPLCYLQDLFTSEAARGEGVGKALINGVYEQARRAGSPRVYWQTHETNLTAMRLYNQVAERPGFVIYRKLL</sequence>
<dbReference type="CDD" id="cd04301">
    <property type="entry name" value="NAT_SF"/>
    <property type="match status" value="1"/>
</dbReference>
<keyword evidence="4" id="KW-0687">Ribonucleoprotein</keyword>
<dbReference type="EMBL" id="LT670817">
    <property type="protein sequence ID" value="SHG35994.1"/>
    <property type="molecule type" value="Genomic_DNA"/>
</dbReference>
<dbReference type="GO" id="GO:0005840">
    <property type="term" value="C:ribosome"/>
    <property type="evidence" value="ECO:0007669"/>
    <property type="project" value="UniProtKB-KW"/>
</dbReference>
<keyword evidence="2" id="KW-0012">Acyltransferase</keyword>
<evidence type="ECO:0000256" key="2">
    <source>
        <dbReference type="ARBA" id="ARBA00023315"/>
    </source>
</evidence>
<dbReference type="AlphaFoldDB" id="A0A1M5J5Y0"/>
<accession>A0A1M5J5Y0</accession>
<proteinExistence type="predicted"/>
<dbReference type="InterPro" id="IPR051016">
    <property type="entry name" value="Diverse_Substrate_AcTransf"/>
</dbReference>
<dbReference type="Proteomes" id="UP000189796">
    <property type="component" value="Chromosome I"/>
</dbReference>
<dbReference type="RefSeq" id="WP_425305062.1">
    <property type="nucleotide sequence ID" value="NZ_LT670817.1"/>
</dbReference>
<gene>
    <name evidence="4" type="ORF">SAMN05443248_1276</name>
</gene>
<dbReference type="Gene3D" id="3.40.630.30">
    <property type="match status" value="1"/>
</dbReference>
<organism evidence="4 5">
    <name type="scientific">Bradyrhizobium erythrophlei</name>
    <dbReference type="NCBI Taxonomy" id="1437360"/>
    <lineage>
        <taxon>Bacteria</taxon>
        <taxon>Pseudomonadati</taxon>
        <taxon>Pseudomonadota</taxon>
        <taxon>Alphaproteobacteria</taxon>
        <taxon>Hyphomicrobiales</taxon>
        <taxon>Nitrobacteraceae</taxon>
        <taxon>Bradyrhizobium</taxon>
    </lineage>
</organism>